<evidence type="ECO:0000313" key="1">
    <source>
        <dbReference type="EMBL" id="KMV15999.1"/>
    </source>
</evidence>
<dbReference type="PATRIC" id="fig|451644.5.peg.4775"/>
<dbReference type="OrthoDB" id="3831452at2"/>
<gene>
    <name evidence="1" type="ORF">ACT17_23120</name>
</gene>
<comment type="caution">
    <text evidence="1">The sequence shown here is derived from an EMBL/GenBank/DDBJ whole genome shotgun (WGS) entry which is preliminary data.</text>
</comment>
<proteinExistence type="predicted"/>
<sequence length="131" mass="14534">MILTIDSKHGQLSYPAAKFKTWQDNLRAITLGLNGLRRLDRYGITPGSEQYTGWKQLPAGGSEEITFDGLREAENLLRRIADMPDAPLPKVFRAAQVKTHPDRTGDSAESRARWDSVEAAGTILRRAGQLS</sequence>
<protein>
    <submittedName>
        <fullName evidence="1">Molecular chaperone DnaJ</fullName>
    </submittedName>
</protein>
<reference evidence="1 2" key="1">
    <citation type="submission" date="2015-06" db="EMBL/GenBank/DDBJ databases">
        <title>Genome sequence of Mycobacterium conceptionense strain MLE.</title>
        <authorList>
            <person name="Greninger A.L."/>
            <person name="Cunningham G."/>
            <person name="Chiu C.Y."/>
            <person name="Miller S."/>
        </authorList>
    </citation>
    <scope>NUCLEOTIDE SEQUENCE [LARGE SCALE GENOMIC DNA]</scope>
    <source>
        <strain evidence="1 2">MLE</strain>
    </source>
</reference>
<accession>A0A0J8WSM3</accession>
<evidence type="ECO:0000313" key="2">
    <source>
        <dbReference type="Proteomes" id="UP000037594"/>
    </source>
</evidence>
<name>A0A0J8WSM3_9MYCO</name>
<organism evidence="1 2">
    <name type="scientific">Mycolicibacterium conceptionense</name>
    <dbReference type="NCBI Taxonomy" id="451644"/>
    <lineage>
        <taxon>Bacteria</taxon>
        <taxon>Bacillati</taxon>
        <taxon>Actinomycetota</taxon>
        <taxon>Actinomycetes</taxon>
        <taxon>Mycobacteriales</taxon>
        <taxon>Mycobacteriaceae</taxon>
        <taxon>Mycolicibacterium</taxon>
    </lineage>
</organism>
<dbReference type="EMBL" id="LFOD01000025">
    <property type="protein sequence ID" value="KMV15999.1"/>
    <property type="molecule type" value="Genomic_DNA"/>
</dbReference>
<dbReference type="AlphaFoldDB" id="A0A0J8WSM3"/>
<dbReference type="Proteomes" id="UP000037594">
    <property type="component" value="Unassembled WGS sequence"/>
</dbReference>